<feature type="coiled-coil region" evidence="1">
    <location>
        <begin position="47"/>
        <end position="74"/>
    </location>
</feature>
<reference evidence="2" key="1">
    <citation type="submission" date="2023-06" db="EMBL/GenBank/DDBJ databases">
        <authorList>
            <person name="Delattre M."/>
        </authorList>
    </citation>
    <scope>NUCLEOTIDE SEQUENCE</scope>
    <source>
        <strain evidence="2">AF72</strain>
    </source>
</reference>
<name>A0AA36CPD9_9BILA</name>
<keyword evidence="3" id="KW-1185">Reference proteome</keyword>
<dbReference type="AlphaFoldDB" id="A0AA36CPD9"/>
<proteinExistence type="predicted"/>
<accession>A0AA36CPD9</accession>
<organism evidence="2 3">
    <name type="scientific">Mesorhabditis spiculigera</name>
    <dbReference type="NCBI Taxonomy" id="96644"/>
    <lineage>
        <taxon>Eukaryota</taxon>
        <taxon>Metazoa</taxon>
        <taxon>Ecdysozoa</taxon>
        <taxon>Nematoda</taxon>
        <taxon>Chromadorea</taxon>
        <taxon>Rhabditida</taxon>
        <taxon>Rhabditina</taxon>
        <taxon>Rhabditomorpha</taxon>
        <taxon>Rhabditoidea</taxon>
        <taxon>Rhabditidae</taxon>
        <taxon>Mesorhabditinae</taxon>
        <taxon>Mesorhabditis</taxon>
    </lineage>
</organism>
<dbReference type="Proteomes" id="UP001177023">
    <property type="component" value="Unassembled WGS sequence"/>
</dbReference>
<dbReference type="EMBL" id="CATQJA010002577">
    <property type="protein sequence ID" value="CAJ0571673.1"/>
    <property type="molecule type" value="Genomic_DNA"/>
</dbReference>
<gene>
    <name evidence="2" type="ORF">MSPICULIGERA_LOCUS10074</name>
</gene>
<evidence type="ECO:0000313" key="3">
    <source>
        <dbReference type="Proteomes" id="UP001177023"/>
    </source>
</evidence>
<evidence type="ECO:0000313" key="2">
    <source>
        <dbReference type="EMBL" id="CAJ0571673.1"/>
    </source>
</evidence>
<sequence length="167" mass="19848">MGFIFVQKLTLEPEAPPRRQHPGRRRKNLTNDIEMRTMTINYFIVENAILRRRRDSEEIEADVAENEAMSFRRQLGDDDKAFRRVELRRRPLRSFEEIEEDVIEDESTRYPHDVKIRDDDNKFWIGEFGTVTTPSAEIQKIHFERISRLLDDGTEVDCMALIVDVYC</sequence>
<evidence type="ECO:0000256" key="1">
    <source>
        <dbReference type="SAM" id="Coils"/>
    </source>
</evidence>
<comment type="caution">
    <text evidence="2">The sequence shown here is derived from an EMBL/GenBank/DDBJ whole genome shotgun (WGS) entry which is preliminary data.</text>
</comment>
<keyword evidence="1" id="KW-0175">Coiled coil</keyword>
<feature type="non-terminal residue" evidence="2">
    <location>
        <position position="167"/>
    </location>
</feature>
<protein>
    <submittedName>
        <fullName evidence="2">Uncharacterized protein</fullName>
    </submittedName>
</protein>